<dbReference type="GO" id="GO:0004852">
    <property type="term" value="F:uroporphyrinogen-III synthase activity"/>
    <property type="evidence" value="ECO:0007669"/>
    <property type="project" value="InterPro"/>
</dbReference>
<proteinExistence type="predicted"/>
<reference evidence="2 3" key="1">
    <citation type="submission" date="2018-10" db="EMBL/GenBank/DDBJ databases">
        <title>Parasedimentitalea marina sp. nov., a psychrophilic bacterium isolated from deep seawater of the New Britain Trench.</title>
        <authorList>
            <person name="Cao J."/>
        </authorList>
    </citation>
    <scope>NUCLEOTIDE SEQUENCE [LARGE SCALE GENOMIC DNA]</scope>
    <source>
        <strain evidence="2 3">W43</strain>
    </source>
</reference>
<evidence type="ECO:0000259" key="1">
    <source>
        <dbReference type="Pfam" id="PF02602"/>
    </source>
</evidence>
<dbReference type="SUPFAM" id="SSF69618">
    <property type="entry name" value="HemD-like"/>
    <property type="match status" value="1"/>
</dbReference>
<evidence type="ECO:0000313" key="2">
    <source>
        <dbReference type="EMBL" id="AZV80100.1"/>
    </source>
</evidence>
<name>A0A3T0N7T8_9RHOB</name>
<evidence type="ECO:0000313" key="3">
    <source>
        <dbReference type="Proteomes" id="UP000283063"/>
    </source>
</evidence>
<dbReference type="KEGG" id="sedi:EBB79_20855"/>
<dbReference type="Pfam" id="PF02602">
    <property type="entry name" value="HEM4"/>
    <property type="match status" value="1"/>
</dbReference>
<sequence>MAVLLMTRPQNAARRFVAMLPATLTAKLQIIYAPLMSVQPVGQDVTLLKDEAVIFTSANGVSATASIPDRDGRTAYCLGRHTRQIAEDAGWQAQMCGNTADDVVADLLQRRPSGLLVHLRGQHSRGQIAERLSKAGLPCREKIIYEQRLLTLTDEANSALSATQDVIVPIFSPRTARQFADLCPIGSGFHLIAMSGAVAEPLKSLKYRDLRICSEPDAQSMALLVQDVAATLIRVESDRSAQ</sequence>
<keyword evidence="3" id="KW-1185">Reference proteome</keyword>
<dbReference type="EMBL" id="CP033219">
    <property type="protein sequence ID" value="AZV80100.1"/>
    <property type="molecule type" value="Genomic_DNA"/>
</dbReference>
<dbReference type="AlphaFoldDB" id="A0A3T0N7T8"/>
<gene>
    <name evidence="2" type="ORF">EBB79_20855</name>
</gene>
<dbReference type="RefSeq" id="WP_127750685.1">
    <property type="nucleotide sequence ID" value="NZ_CP033219.1"/>
</dbReference>
<protein>
    <submittedName>
        <fullName evidence="2">Uroporphyrinogen-III synthase</fullName>
    </submittedName>
</protein>
<dbReference type="InterPro" id="IPR003754">
    <property type="entry name" value="4pyrrol_synth_uPrphyn_synth"/>
</dbReference>
<dbReference type="Gene3D" id="3.40.50.10090">
    <property type="match status" value="2"/>
</dbReference>
<dbReference type="Proteomes" id="UP000283063">
    <property type="component" value="Chromosome"/>
</dbReference>
<dbReference type="CDD" id="cd06578">
    <property type="entry name" value="HemD"/>
    <property type="match status" value="1"/>
</dbReference>
<dbReference type="InterPro" id="IPR036108">
    <property type="entry name" value="4pyrrol_syn_uPrphyn_synt_sf"/>
</dbReference>
<organism evidence="2 3">
    <name type="scientific">Parasedimentitalea marina</name>
    <dbReference type="NCBI Taxonomy" id="2483033"/>
    <lineage>
        <taxon>Bacteria</taxon>
        <taxon>Pseudomonadati</taxon>
        <taxon>Pseudomonadota</taxon>
        <taxon>Alphaproteobacteria</taxon>
        <taxon>Rhodobacterales</taxon>
        <taxon>Paracoccaceae</taxon>
        <taxon>Parasedimentitalea</taxon>
    </lineage>
</organism>
<dbReference type="GO" id="GO:0033014">
    <property type="term" value="P:tetrapyrrole biosynthetic process"/>
    <property type="evidence" value="ECO:0007669"/>
    <property type="project" value="InterPro"/>
</dbReference>
<accession>A0A3T0N7T8</accession>
<feature type="domain" description="Tetrapyrrole biosynthesis uroporphyrinogen III synthase" evidence="1">
    <location>
        <begin position="29"/>
        <end position="221"/>
    </location>
</feature>
<dbReference type="OrthoDB" id="7204250at2"/>